<evidence type="ECO:0000313" key="3">
    <source>
        <dbReference type="Proteomes" id="UP000187203"/>
    </source>
</evidence>
<keyword evidence="1" id="KW-0472">Membrane</keyword>
<keyword evidence="1" id="KW-1133">Transmembrane helix</keyword>
<organism evidence="2 3">
    <name type="scientific">Corchorus olitorius</name>
    <dbReference type="NCBI Taxonomy" id="93759"/>
    <lineage>
        <taxon>Eukaryota</taxon>
        <taxon>Viridiplantae</taxon>
        <taxon>Streptophyta</taxon>
        <taxon>Embryophyta</taxon>
        <taxon>Tracheophyta</taxon>
        <taxon>Spermatophyta</taxon>
        <taxon>Magnoliopsida</taxon>
        <taxon>eudicotyledons</taxon>
        <taxon>Gunneridae</taxon>
        <taxon>Pentapetalae</taxon>
        <taxon>rosids</taxon>
        <taxon>malvids</taxon>
        <taxon>Malvales</taxon>
        <taxon>Malvaceae</taxon>
        <taxon>Grewioideae</taxon>
        <taxon>Apeibeae</taxon>
        <taxon>Corchorus</taxon>
    </lineage>
</organism>
<name>A0A1R3IYU9_9ROSI</name>
<accession>A0A1R3IYU9</accession>
<keyword evidence="3" id="KW-1185">Reference proteome</keyword>
<reference evidence="3" key="1">
    <citation type="submission" date="2013-09" db="EMBL/GenBank/DDBJ databases">
        <title>Corchorus olitorius genome sequencing.</title>
        <authorList>
            <person name="Alam M."/>
            <person name="Haque M.S."/>
            <person name="Islam M.S."/>
            <person name="Emdad E.M."/>
            <person name="Islam M.M."/>
            <person name="Ahmed B."/>
            <person name="Halim A."/>
            <person name="Hossen Q.M.M."/>
            <person name="Hossain M.Z."/>
            <person name="Ahmed R."/>
            <person name="Khan M.M."/>
            <person name="Islam R."/>
            <person name="Rashid M.M."/>
            <person name="Khan S.A."/>
            <person name="Rahman M.S."/>
            <person name="Alam M."/>
            <person name="Yahiya A.S."/>
            <person name="Khan M.S."/>
            <person name="Azam M.S."/>
            <person name="Haque T."/>
            <person name="Lashkar M.Z.H."/>
            <person name="Akhand A.I."/>
            <person name="Morshed G."/>
            <person name="Roy S."/>
            <person name="Uddin K.S."/>
            <person name="Rabeya T."/>
            <person name="Hossain A.S."/>
            <person name="Chowdhury A."/>
            <person name="Snigdha A.R."/>
            <person name="Mortoza M.S."/>
            <person name="Matin S.A."/>
            <person name="Hoque S.M.E."/>
            <person name="Islam M.K."/>
            <person name="Roy D.K."/>
            <person name="Haider R."/>
            <person name="Moosa M.M."/>
            <person name="Elias S.M."/>
            <person name="Hasan A.M."/>
            <person name="Jahan S."/>
            <person name="Shafiuddin M."/>
            <person name="Mahmood N."/>
            <person name="Shommy N.S."/>
        </authorList>
    </citation>
    <scope>NUCLEOTIDE SEQUENCE [LARGE SCALE GENOMIC DNA]</scope>
    <source>
        <strain evidence="3">cv. O-4</strain>
    </source>
</reference>
<sequence>MAPPQSTLPKLHLQPKKSRYVLFAIPIPVPTTVKIVGTCVRRCSFCCQRVKVPLNRAGPMRIVQPANVVNFSHFPFFECLACDYCFDYAPCTDLFPFNVPNLKFDYAYFILLCLNCFSLVVLAHLESSHTIPFDALDLKLVYKWPDLMLFY</sequence>
<feature type="transmembrane region" description="Helical" evidence="1">
    <location>
        <begin position="106"/>
        <end position="125"/>
    </location>
</feature>
<dbReference type="Proteomes" id="UP000187203">
    <property type="component" value="Unassembled WGS sequence"/>
</dbReference>
<protein>
    <submittedName>
        <fullName evidence="2">Uncharacterized protein</fullName>
    </submittedName>
</protein>
<keyword evidence="1" id="KW-0812">Transmembrane</keyword>
<evidence type="ECO:0000256" key="1">
    <source>
        <dbReference type="SAM" id="Phobius"/>
    </source>
</evidence>
<evidence type="ECO:0000313" key="2">
    <source>
        <dbReference type="EMBL" id="OMO87757.1"/>
    </source>
</evidence>
<dbReference type="AlphaFoldDB" id="A0A1R3IYU9"/>
<proteinExistence type="predicted"/>
<gene>
    <name evidence="2" type="ORF">COLO4_20588</name>
</gene>
<dbReference type="EMBL" id="AWUE01017259">
    <property type="protein sequence ID" value="OMO87757.1"/>
    <property type="molecule type" value="Genomic_DNA"/>
</dbReference>
<comment type="caution">
    <text evidence="2">The sequence shown here is derived from an EMBL/GenBank/DDBJ whole genome shotgun (WGS) entry which is preliminary data.</text>
</comment>